<dbReference type="InterPro" id="IPR010610">
    <property type="entry name" value="EryCIII-like_C"/>
</dbReference>
<dbReference type="CDD" id="cd03784">
    <property type="entry name" value="GT1_Gtf-like"/>
    <property type="match status" value="1"/>
</dbReference>
<proteinExistence type="predicted"/>
<reference evidence="4" key="2">
    <citation type="submission" date="2020-09" db="EMBL/GenBank/DDBJ databases">
        <authorList>
            <person name="Sun Q."/>
            <person name="Ohkuma M."/>
        </authorList>
    </citation>
    <scope>NUCLEOTIDE SEQUENCE</scope>
    <source>
        <strain evidence="4">JCM 3090</strain>
    </source>
</reference>
<evidence type="ECO:0000313" key="5">
    <source>
        <dbReference type="Proteomes" id="UP000649739"/>
    </source>
</evidence>
<feature type="domain" description="Erythromycin biosynthesis protein CIII-like N-terminal" evidence="3">
    <location>
        <begin position="95"/>
        <end position="219"/>
    </location>
</feature>
<dbReference type="InterPro" id="IPR002213">
    <property type="entry name" value="UDP_glucos_trans"/>
</dbReference>
<dbReference type="Pfam" id="PF21036">
    <property type="entry name" value="EryCIII-like_N"/>
    <property type="match status" value="1"/>
</dbReference>
<name>A0A8J3BCB1_9ACTN</name>
<feature type="domain" description="Erythromycin biosynthesis protein CIII-like C-terminal" evidence="2">
    <location>
        <begin position="242"/>
        <end position="379"/>
    </location>
</feature>
<dbReference type="RefSeq" id="WP_189170561.1">
    <property type="nucleotide sequence ID" value="NZ_BMQB01000005.1"/>
</dbReference>
<dbReference type="SUPFAM" id="SSF53756">
    <property type="entry name" value="UDP-Glycosyltransferase/glycogen phosphorylase"/>
    <property type="match status" value="1"/>
</dbReference>
<dbReference type="GO" id="GO:0008194">
    <property type="term" value="F:UDP-glycosyltransferase activity"/>
    <property type="evidence" value="ECO:0007669"/>
    <property type="project" value="InterPro"/>
</dbReference>
<dbReference type="EMBL" id="BMQB01000005">
    <property type="protein sequence ID" value="GGJ96480.1"/>
    <property type="molecule type" value="Genomic_DNA"/>
</dbReference>
<keyword evidence="5" id="KW-1185">Reference proteome</keyword>
<evidence type="ECO:0000259" key="2">
    <source>
        <dbReference type="Pfam" id="PF06722"/>
    </source>
</evidence>
<evidence type="ECO:0000256" key="1">
    <source>
        <dbReference type="ARBA" id="ARBA00022679"/>
    </source>
</evidence>
<organism evidence="4 5">
    <name type="scientific">Pilimelia anulata</name>
    <dbReference type="NCBI Taxonomy" id="53371"/>
    <lineage>
        <taxon>Bacteria</taxon>
        <taxon>Bacillati</taxon>
        <taxon>Actinomycetota</taxon>
        <taxon>Actinomycetes</taxon>
        <taxon>Micromonosporales</taxon>
        <taxon>Micromonosporaceae</taxon>
        <taxon>Pilimelia</taxon>
    </lineage>
</organism>
<evidence type="ECO:0000259" key="3">
    <source>
        <dbReference type="Pfam" id="PF21036"/>
    </source>
</evidence>
<evidence type="ECO:0000313" key="4">
    <source>
        <dbReference type="EMBL" id="GGJ96480.1"/>
    </source>
</evidence>
<dbReference type="AlphaFoldDB" id="A0A8J3BCB1"/>
<dbReference type="GO" id="GO:0016758">
    <property type="term" value="F:hexosyltransferase activity"/>
    <property type="evidence" value="ECO:0007669"/>
    <property type="project" value="UniProtKB-ARBA"/>
</dbReference>
<dbReference type="InterPro" id="IPR048284">
    <property type="entry name" value="EryCIII-like_N"/>
</dbReference>
<accession>A0A8J3BCB1</accession>
<keyword evidence="1 4" id="KW-0808">Transferase</keyword>
<gene>
    <name evidence="4" type="ORF">GCM10010123_28070</name>
</gene>
<sequence length="382" mass="39518">MRFLFVAGGGAATIHASAPLAWAARAAGHEVIVGCPAENTALVAGLGLPAAAVGELGIFDAMTKDRRGQPLPRPDTVDGELDFVGRGFARLSAGSLPGLVRLGESWRPDVIVGGEYNHAAALLSHRLSVPHVRHVWGPYDRSEVDWRGAVDELGPELAAAGLADLPPAALFLDITPPSIRPADAEPAAPMRWAPGNQQFPLEPWMYARGKRPRVVLTSGSRSSVVAGLGADFFRPLLATPALADSEVEVVVATAEPVATEVRAIRPGVRAGWVPLDVLAPTADLVLHHGGGVTAMTLIAAGTPQLCVPEMLASAASMQRVDAQGASLTLAPHTTDPGEIGAAIGRVLADDRYRKAAAALAAEVAAMPPAGRVVEDIAALVHA</sequence>
<reference evidence="4" key="1">
    <citation type="journal article" date="2014" name="Int. J. Syst. Evol. Microbiol.">
        <title>Complete genome sequence of Corynebacterium casei LMG S-19264T (=DSM 44701T), isolated from a smear-ripened cheese.</title>
        <authorList>
            <consortium name="US DOE Joint Genome Institute (JGI-PGF)"/>
            <person name="Walter F."/>
            <person name="Albersmeier A."/>
            <person name="Kalinowski J."/>
            <person name="Ruckert C."/>
        </authorList>
    </citation>
    <scope>NUCLEOTIDE SEQUENCE</scope>
    <source>
        <strain evidence="4">JCM 3090</strain>
    </source>
</reference>
<dbReference type="Proteomes" id="UP000649739">
    <property type="component" value="Unassembled WGS sequence"/>
</dbReference>
<comment type="caution">
    <text evidence="4">The sequence shown here is derived from an EMBL/GenBank/DDBJ whole genome shotgun (WGS) entry which is preliminary data.</text>
</comment>
<dbReference type="Gene3D" id="3.40.50.2000">
    <property type="entry name" value="Glycogen Phosphorylase B"/>
    <property type="match status" value="2"/>
</dbReference>
<dbReference type="Pfam" id="PF06722">
    <property type="entry name" value="EryCIII-like_C"/>
    <property type="match status" value="1"/>
</dbReference>
<protein>
    <submittedName>
        <fullName evidence="4">DNTP-hexose glycosyl transferase</fullName>
    </submittedName>
</protein>